<gene>
    <name evidence="2" type="primary">HaOG202089</name>
    <name evidence="2" type="ORF">B5X24_HaOG202089</name>
</gene>
<dbReference type="Proteomes" id="UP000249218">
    <property type="component" value="Unassembled WGS sequence"/>
</dbReference>
<accession>A0A2W1C2Z5</accession>
<reference evidence="2 3" key="1">
    <citation type="journal article" date="2017" name="BMC Biol.">
        <title>Genomic innovations, transcriptional plasticity and gene loss underlying the evolution and divergence of two highly polyphagous and invasive Helicoverpa pest species.</title>
        <authorList>
            <person name="Pearce S.L."/>
            <person name="Clarke D.F."/>
            <person name="East P.D."/>
            <person name="Elfekih S."/>
            <person name="Gordon K.H."/>
            <person name="Jermiin L.S."/>
            <person name="McGaughran A."/>
            <person name="Oakeshott J.G."/>
            <person name="Papanikolaou A."/>
            <person name="Perera O.P."/>
            <person name="Rane R.V."/>
            <person name="Richards S."/>
            <person name="Tay W.T."/>
            <person name="Walsh T.K."/>
            <person name="Anderson A."/>
            <person name="Anderson C.J."/>
            <person name="Asgari S."/>
            <person name="Board P.G."/>
            <person name="Bretschneider A."/>
            <person name="Campbell P.M."/>
            <person name="Chertemps T."/>
            <person name="Christeller J.T."/>
            <person name="Coppin C.W."/>
            <person name="Downes S.J."/>
            <person name="Duan G."/>
            <person name="Farnsworth C.A."/>
            <person name="Good R.T."/>
            <person name="Han L.B."/>
            <person name="Han Y.C."/>
            <person name="Hatje K."/>
            <person name="Horne I."/>
            <person name="Huang Y.P."/>
            <person name="Hughes D.S."/>
            <person name="Jacquin-Joly E."/>
            <person name="James W."/>
            <person name="Jhangiani S."/>
            <person name="Kollmar M."/>
            <person name="Kuwar S.S."/>
            <person name="Li S."/>
            <person name="Liu N.Y."/>
            <person name="Maibeche M.T."/>
            <person name="Miller J.R."/>
            <person name="Montagne N."/>
            <person name="Perry T."/>
            <person name="Qu J."/>
            <person name="Song S.V."/>
            <person name="Sutton G.G."/>
            <person name="Vogel H."/>
            <person name="Walenz B.P."/>
            <person name="Xu W."/>
            <person name="Zhang H.J."/>
            <person name="Zou Z."/>
            <person name="Batterham P."/>
            <person name="Edwards O.R."/>
            <person name="Feyereisen R."/>
            <person name="Gibbs R.A."/>
            <person name="Heckel D.G."/>
            <person name="McGrath A."/>
            <person name="Robin C."/>
            <person name="Scherer S.E."/>
            <person name="Worley K.C."/>
            <person name="Wu Y.D."/>
        </authorList>
    </citation>
    <scope>NUCLEOTIDE SEQUENCE [LARGE SCALE GENOMIC DNA]</scope>
    <source>
        <strain evidence="2">Harm_GR_Male_#8</strain>
        <tissue evidence="2">Whole organism</tissue>
    </source>
</reference>
<protein>
    <submittedName>
        <fullName evidence="2">Uncharacterized protein</fullName>
    </submittedName>
</protein>
<keyword evidence="3" id="KW-1185">Reference proteome</keyword>
<proteinExistence type="predicted"/>
<evidence type="ECO:0000313" key="3">
    <source>
        <dbReference type="Proteomes" id="UP000249218"/>
    </source>
</evidence>
<name>A0A2W1C2Z5_HELAM</name>
<organism evidence="2 3">
    <name type="scientific">Helicoverpa armigera</name>
    <name type="common">Cotton bollworm</name>
    <name type="synonym">Heliothis armigera</name>
    <dbReference type="NCBI Taxonomy" id="29058"/>
    <lineage>
        <taxon>Eukaryota</taxon>
        <taxon>Metazoa</taxon>
        <taxon>Ecdysozoa</taxon>
        <taxon>Arthropoda</taxon>
        <taxon>Hexapoda</taxon>
        <taxon>Insecta</taxon>
        <taxon>Pterygota</taxon>
        <taxon>Neoptera</taxon>
        <taxon>Endopterygota</taxon>
        <taxon>Lepidoptera</taxon>
        <taxon>Glossata</taxon>
        <taxon>Ditrysia</taxon>
        <taxon>Noctuoidea</taxon>
        <taxon>Noctuidae</taxon>
        <taxon>Heliothinae</taxon>
        <taxon>Helicoverpa</taxon>
    </lineage>
</organism>
<dbReference type="AlphaFoldDB" id="A0A2W1C2Z5"/>
<evidence type="ECO:0000256" key="1">
    <source>
        <dbReference type="SAM" id="MobiDB-lite"/>
    </source>
</evidence>
<feature type="compositionally biased region" description="Pro residues" evidence="1">
    <location>
        <begin position="89"/>
        <end position="113"/>
    </location>
</feature>
<sequence length="174" mass="19616">MNNHNASSVAKDTQWRHELMMKTIEQITHPDFIRENQPKYQNQVLASAAVCCDKANCDREKIESMPEHYFRDPDIIFVAAQPFGVTAAFPPPGHGPAPERAPAPAPAPEVPPPPKKESQCMALEPYVPPPPFCPCVVNRGHLVTICCHRRDCEDSSKVQGRERNNKNYSHFNKY</sequence>
<dbReference type="OrthoDB" id="6961447at2759"/>
<evidence type="ECO:0000313" key="2">
    <source>
        <dbReference type="EMBL" id="PZC78523.1"/>
    </source>
</evidence>
<feature type="region of interest" description="Disordered" evidence="1">
    <location>
        <begin position="88"/>
        <end position="116"/>
    </location>
</feature>
<dbReference type="EMBL" id="KZ149901">
    <property type="protein sequence ID" value="PZC78523.1"/>
    <property type="molecule type" value="Genomic_DNA"/>
</dbReference>